<comment type="caution">
    <text evidence="2">The sequence shown here is derived from an EMBL/GenBank/DDBJ whole genome shotgun (WGS) entry which is preliminary data.</text>
</comment>
<keyword evidence="1" id="KW-1133">Transmembrane helix</keyword>
<accession>A0A948T1Y9</accession>
<reference evidence="2" key="1">
    <citation type="journal article" date="2021" name="PeerJ">
        <title>Extensive microbial diversity within the chicken gut microbiome revealed by metagenomics and culture.</title>
        <authorList>
            <person name="Gilroy R."/>
            <person name="Ravi A."/>
            <person name="Getino M."/>
            <person name="Pursley I."/>
            <person name="Horton D.L."/>
            <person name="Alikhan N.F."/>
            <person name="Baker D."/>
            <person name="Gharbi K."/>
            <person name="Hall N."/>
            <person name="Watson M."/>
            <person name="Adriaenssens E.M."/>
            <person name="Foster-Nyarko E."/>
            <person name="Jarju S."/>
            <person name="Secka A."/>
            <person name="Antonio M."/>
            <person name="Oren A."/>
            <person name="Chaudhuri R.R."/>
            <person name="La Ragione R."/>
            <person name="Hildebrand F."/>
            <person name="Pallen M.J."/>
        </authorList>
    </citation>
    <scope>NUCLEOTIDE SEQUENCE</scope>
    <source>
        <strain evidence="2">B5_2728</strain>
    </source>
</reference>
<dbReference type="Proteomes" id="UP000713596">
    <property type="component" value="Unassembled WGS sequence"/>
</dbReference>
<dbReference type="SUPFAM" id="SSF52266">
    <property type="entry name" value="SGNH hydrolase"/>
    <property type="match status" value="1"/>
</dbReference>
<evidence type="ECO:0000256" key="1">
    <source>
        <dbReference type="SAM" id="Phobius"/>
    </source>
</evidence>
<dbReference type="AlphaFoldDB" id="A0A948T1Y9"/>
<organism evidence="2 3">
    <name type="scientific">Candidatus Allofournierella pullistercoris</name>
    <dbReference type="NCBI Taxonomy" id="2838597"/>
    <lineage>
        <taxon>Bacteria</taxon>
        <taxon>Bacillati</taxon>
        <taxon>Bacillota</taxon>
        <taxon>Clostridia</taxon>
        <taxon>Eubacteriales</taxon>
        <taxon>Oscillospiraceae</taxon>
        <taxon>Allofournierella</taxon>
    </lineage>
</organism>
<keyword evidence="1" id="KW-0812">Transmembrane</keyword>
<gene>
    <name evidence="2" type="ORF">H9882_04150</name>
</gene>
<dbReference type="Gene3D" id="3.40.50.1110">
    <property type="entry name" value="SGNH hydrolase"/>
    <property type="match status" value="1"/>
</dbReference>
<protein>
    <submittedName>
        <fullName evidence="2">Uncharacterized protein</fullName>
    </submittedName>
</protein>
<dbReference type="InterPro" id="IPR036514">
    <property type="entry name" value="SGNH_hydro_sf"/>
</dbReference>
<keyword evidence="1" id="KW-0472">Membrane</keyword>
<evidence type="ECO:0000313" key="3">
    <source>
        <dbReference type="Proteomes" id="UP000713596"/>
    </source>
</evidence>
<feature type="transmembrane region" description="Helical" evidence="1">
    <location>
        <begin position="21"/>
        <end position="40"/>
    </location>
</feature>
<proteinExistence type="predicted"/>
<sequence>MTKSMLRLRWLVRRIGTLLAIFIKFAAFLPILIFMVWFSYKVDISGLFQGELAPRQVANLLLEGQSVSHYEQMDERQVLKVYAQNLTPEQTPDTLAIGSSRVLQLNQGLAGSDSFFNAGVSGAGLMDVMNIFYLFDRADRLPKTLIFEVDPWLFNGVSYDDLNNRADKELFQEFLQLGLGIDSGYEAESQLESWKALLDPAYFQGNVQHYLSKKSEESSDDGSQSDELFRSLNNQDISQLSYSVKQSDGSIYYPLDFRSWDSEQVLAEALRQAGTMESMHGFSAMDEKCTQLFQQFVSYVQSRGVKVIFLLSPYHPFILKHLANNPDGFEGFFAVEPWLRQYAQEQGIPVYGSYHASRVGIPESLFFDGIHCKDEALRLMFPGVEAALAGEQTAYQIEYAATYGESHPELTLEATVGTTGDCVVIDPEWFAAASEKTGYGTPYAAGFEEESIPADNLAA</sequence>
<name>A0A948T1Y9_9FIRM</name>
<dbReference type="EMBL" id="JAHLFP010000031">
    <property type="protein sequence ID" value="MBU3806067.1"/>
    <property type="molecule type" value="Genomic_DNA"/>
</dbReference>
<evidence type="ECO:0000313" key="2">
    <source>
        <dbReference type="EMBL" id="MBU3806067.1"/>
    </source>
</evidence>
<reference evidence="2" key="2">
    <citation type="submission" date="2021-04" db="EMBL/GenBank/DDBJ databases">
        <authorList>
            <person name="Gilroy R."/>
        </authorList>
    </citation>
    <scope>NUCLEOTIDE SEQUENCE</scope>
    <source>
        <strain evidence="2">B5_2728</strain>
    </source>
</reference>